<protein>
    <submittedName>
        <fullName evidence="2">Small heat shock protein 27.2</fullName>
    </submittedName>
</protein>
<reference evidence="2 3" key="1">
    <citation type="journal article" date="2011" name="Cell">
        <title>The monarch butterfly genome yields insights into long-distance migration.</title>
        <authorList>
            <person name="Zhan S."/>
            <person name="Merlin C."/>
            <person name="Boore J.L."/>
            <person name="Reppert S.M."/>
        </authorList>
    </citation>
    <scope>NUCLEOTIDE SEQUENCE [LARGE SCALE GENOMIC DNA]</scope>
    <source>
        <strain evidence="2">F-2</strain>
    </source>
</reference>
<name>A0A212EHV2_DANPL</name>
<proteinExistence type="predicted"/>
<evidence type="ECO:0000313" key="2">
    <source>
        <dbReference type="EMBL" id="OWR41083.1"/>
    </source>
</evidence>
<dbReference type="KEGG" id="dpl:KGM_215706"/>
<dbReference type="Proteomes" id="UP000007151">
    <property type="component" value="Unassembled WGS sequence"/>
</dbReference>
<keyword evidence="1" id="KW-0175">Coiled coil</keyword>
<dbReference type="Gene3D" id="2.60.40.790">
    <property type="match status" value="1"/>
</dbReference>
<organism evidence="2 3">
    <name type="scientific">Danaus plexippus plexippus</name>
    <dbReference type="NCBI Taxonomy" id="278856"/>
    <lineage>
        <taxon>Eukaryota</taxon>
        <taxon>Metazoa</taxon>
        <taxon>Ecdysozoa</taxon>
        <taxon>Arthropoda</taxon>
        <taxon>Hexapoda</taxon>
        <taxon>Insecta</taxon>
        <taxon>Pterygota</taxon>
        <taxon>Neoptera</taxon>
        <taxon>Endopterygota</taxon>
        <taxon>Lepidoptera</taxon>
        <taxon>Glossata</taxon>
        <taxon>Ditrysia</taxon>
        <taxon>Papilionoidea</taxon>
        <taxon>Nymphalidae</taxon>
        <taxon>Danainae</taxon>
        <taxon>Danaini</taxon>
        <taxon>Danaina</taxon>
        <taxon>Danaus</taxon>
        <taxon>Danaus</taxon>
    </lineage>
</organism>
<dbReference type="InterPro" id="IPR008978">
    <property type="entry name" value="HSP20-like_chaperone"/>
</dbReference>
<comment type="caution">
    <text evidence="2">The sequence shown here is derived from an EMBL/GenBank/DDBJ whole genome shotgun (WGS) entry which is preliminary data.</text>
</comment>
<dbReference type="InParanoid" id="A0A212EHV2"/>
<keyword evidence="2" id="KW-0346">Stress response</keyword>
<dbReference type="EMBL" id="AGBW02014771">
    <property type="protein sequence ID" value="OWR41083.1"/>
    <property type="molecule type" value="Genomic_DNA"/>
</dbReference>
<feature type="coiled-coil region" evidence="1">
    <location>
        <begin position="32"/>
        <end position="73"/>
    </location>
</feature>
<dbReference type="SUPFAM" id="SSF49764">
    <property type="entry name" value="HSP20-like chaperones"/>
    <property type="match status" value="1"/>
</dbReference>
<accession>A0A212EHV2</accession>
<keyword evidence="3" id="KW-1185">Reference proteome</keyword>
<dbReference type="CDD" id="cd00298">
    <property type="entry name" value="ACD_sHsps_p23-like"/>
    <property type="match status" value="1"/>
</dbReference>
<gene>
    <name evidence="2" type="ORF">KGM_215706</name>
</gene>
<dbReference type="Gene3D" id="1.20.5.170">
    <property type="match status" value="1"/>
</dbReference>
<sequence length="255" mass="29855">MKHYGTETGVFNSYNTDFMSLNRKKEDIFRRKEAMDREITRINRQKEALDRRIEYLSSHIEHLDREIENIDNEIEKLGPIYEYSNNDDQRLADNEYVLIMSLPGYEEEEITLNAQKGRLEINAFHVLLGKPLISYTFVKNLPDNVDPNGYWSYSGGVLRVIFPIKQNGNIVSEKNISPLKNKVNTDSEMTSDKQSSTEKKKLDHIFDNHIMRTTENAKDLFAGNNGDVTTYNPLFTNKERSEEMDDYKENYFDIK</sequence>
<evidence type="ECO:0000256" key="1">
    <source>
        <dbReference type="SAM" id="Coils"/>
    </source>
</evidence>
<evidence type="ECO:0000313" key="3">
    <source>
        <dbReference type="Proteomes" id="UP000007151"/>
    </source>
</evidence>
<dbReference type="AlphaFoldDB" id="A0A212EHV2"/>